<dbReference type="SUPFAM" id="SSF46785">
    <property type="entry name" value="Winged helix' DNA-binding domain"/>
    <property type="match status" value="1"/>
</dbReference>
<evidence type="ECO:0000313" key="6">
    <source>
        <dbReference type="Proteomes" id="UP000198916"/>
    </source>
</evidence>
<dbReference type="Gene3D" id="3.30.70.920">
    <property type="match status" value="1"/>
</dbReference>
<reference evidence="6" key="1">
    <citation type="submission" date="2016-10" db="EMBL/GenBank/DDBJ databases">
        <authorList>
            <person name="Varghese N."/>
            <person name="Submissions S."/>
        </authorList>
    </citation>
    <scope>NUCLEOTIDE SEQUENCE [LARGE SCALE GENOMIC DNA]</scope>
    <source>
        <strain evidence="6">Jip14</strain>
    </source>
</reference>
<dbReference type="InterPro" id="IPR019885">
    <property type="entry name" value="Tscrpt_reg_HTH_AsnC-type_CS"/>
</dbReference>
<dbReference type="InterPro" id="IPR019888">
    <property type="entry name" value="Tscrpt_reg_AsnC-like"/>
</dbReference>
<proteinExistence type="predicted"/>
<gene>
    <name evidence="5" type="ORF">SAMN05421740_105293</name>
</gene>
<dbReference type="Pfam" id="PF13412">
    <property type="entry name" value="HTH_24"/>
    <property type="match status" value="1"/>
</dbReference>
<keyword evidence="3" id="KW-0804">Transcription</keyword>
<evidence type="ECO:0000313" key="5">
    <source>
        <dbReference type="EMBL" id="SEL45587.1"/>
    </source>
</evidence>
<evidence type="ECO:0000259" key="4">
    <source>
        <dbReference type="PROSITE" id="PS50956"/>
    </source>
</evidence>
<dbReference type="InterPro" id="IPR011008">
    <property type="entry name" value="Dimeric_a/b-barrel"/>
</dbReference>
<dbReference type="PANTHER" id="PTHR30154">
    <property type="entry name" value="LEUCINE-RESPONSIVE REGULATORY PROTEIN"/>
    <property type="match status" value="1"/>
</dbReference>
<dbReference type="PROSITE" id="PS50956">
    <property type="entry name" value="HTH_ASNC_2"/>
    <property type="match status" value="1"/>
</dbReference>
<accession>A0A1H7QE64</accession>
<dbReference type="EMBL" id="FNZR01000005">
    <property type="protein sequence ID" value="SEL45587.1"/>
    <property type="molecule type" value="Genomic_DNA"/>
</dbReference>
<dbReference type="InterPro" id="IPR011991">
    <property type="entry name" value="ArsR-like_HTH"/>
</dbReference>
<dbReference type="InterPro" id="IPR000485">
    <property type="entry name" value="AsnC-type_HTH_dom"/>
</dbReference>
<dbReference type="Gene3D" id="1.10.10.10">
    <property type="entry name" value="Winged helix-like DNA-binding domain superfamily/Winged helix DNA-binding domain"/>
    <property type="match status" value="1"/>
</dbReference>
<protein>
    <submittedName>
        <fullName evidence="5">Lrp/AsnC family transcriptional regulator, leucine-responsive regulatory protein</fullName>
    </submittedName>
</protein>
<dbReference type="PRINTS" id="PR00033">
    <property type="entry name" value="HTHASNC"/>
</dbReference>
<evidence type="ECO:0000256" key="2">
    <source>
        <dbReference type="ARBA" id="ARBA00023125"/>
    </source>
</evidence>
<dbReference type="STRING" id="332977.SAMN05421740_105293"/>
<dbReference type="PANTHER" id="PTHR30154:SF34">
    <property type="entry name" value="TRANSCRIPTIONAL REGULATOR AZLB"/>
    <property type="match status" value="1"/>
</dbReference>
<dbReference type="InterPro" id="IPR036388">
    <property type="entry name" value="WH-like_DNA-bd_sf"/>
</dbReference>
<feature type="domain" description="HTH asnC-type" evidence="4">
    <location>
        <begin position="17"/>
        <end position="78"/>
    </location>
</feature>
<name>A0A1H7QE64_9SPHI</name>
<dbReference type="GO" id="GO:0043200">
    <property type="term" value="P:response to amino acid"/>
    <property type="evidence" value="ECO:0007669"/>
    <property type="project" value="TreeGrafter"/>
</dbReference>
<dbReference type="SUPFAM" id="SSF54909">
    <property type="entry name" value="Dimeric alpha+beta barrel"/>
    <property type="match status" value="1"/>
</dbReference>
<organism evidence="5 6">
    <name type="scientific">Parapedobacter koreensis</name>
    <dbReference type="NCBI Taxonomy" id="332977"/>
    <lineage>
        <taxon>Bacteria</taxon>
        <taxon>Pseudomonadati</taxon>
        <taxon>Bacteroidota</taxon>
        <taxon>Sphingobacteriia</taxon>
        <taxon>Sphingobacteriales</taxon>
        <taxon>Sphingobacteriaceae</taxon>
        <taxon>Parapedobacter</taxon>
    </lineage>
</organism>
<evidence type="ECO:0000256" key="1">
    <source>
        <dbReference type="ARBA" id="ARBA00023015"/>
    </source>
</evidence>
<keyword evidence="2" id="KW-0238">DNA-binding</keyword>
<keyword evidence="1" id="KW-0805">Transcription regulation</keyword>
<dbReference type="PROSITE" id="PS00519">
    <property type="entry name" value="HTH_ASNC_1"/>
    <property type="match status" value="1"/>
</dbReference>
<dbReference type="CDD" id="cd00090">
    <property type="entry name" value="HTH_ARSR"/>
    <property type="match status" value="1"/>
</dbReference>
<dbReference type="Proteomes" id="UP000198916">
    <property type="component" value="Unassembled WGS sequence"/>
</dbReference>
<dbReference type="AlphaFoldDB" id="A0A1H7QE64"/>
<evidence type="ECO:0000256" key="3">
    <source>
        <dbReference type="ARBA" id="ARBA00023163"/>
    </source>
</evidence>
<keyword evidence="6" id="KW-1185">Reference proteome</keyword>
<dbReference type="Pfam" id="PF01037">
    <property type="entry name" value="AsnC_trans_reg"/>
    <property type="match status" value="1"/>
</dbReference>
<dbReference type="GO" id="GO:0005829">
    <property type="term" value="C:cytosol"/>
    <property type="evidence" value="ECO:0007669"/>
    <property type="project" value="TreeGrafter"/>
</dbReference>
<dbReference type="GO" id="GO:0043565">
    <property type="term" value="F:sequence-specific DNA binding"/>
    <property type="evidence" value="ECO:0007669"/>
    <property type="project" value="InterPro"/>
</dbReference>
<dbReference type="InterPro" id="IPR019887">
    <property type="entry name" value="Tscrpt_reg_AsnC/Lrp_C"/>
</dbReference>
<dbReference type="GO" id="GO:0006355">
    <property type="term" value="P:regulation of DNA-templated transcription"/>
    <property type="evidence" value="ECO:0007669"/>
    <property type="project" value="UniProtKB-ARBA"/>
</dbReference>
<dbReference type="InterPro" id="IPR036390">
    <property type="entry name" value="WH_DNA-bd_sf"/>
</dbReference>
<sequence>MPNIIWLLALFNMPFQPDKTDFKILKLLQENGRITNLQLASSIGLSPAPTLERVRKLENAGYIKSYHAFVDEEKLGLGIKSFIQISLDFHTHNAIPEFVEAVKSIKEVTECHHVTGQCDFILKVYVKDIKAYEAVIMEKISKIPFVKTFQTMMIMSTSKKEPIVPMEY</sequence>
<dbReference type="SMART" id="SM00344">
    <property type="entry name" value="HTH_ASNC"/>
    <property type="match status" value="1"/>
</dbReference>